<keyword evidence="3" id="KW-1185">Reference proteome</keyword>
<dbReference type="EMBL" id="PEJP01000008">
    <property type="protein sequence ID" value="RYO71096.1"/>
    <property type="molecule type" value="Genomic_DNA"/>
</dbReference>
<gene>
    <name evidence="2" type="ORF">AA0113_g2430</name>
</gene>
<evidence type="ECO:0008006" key="4">
    <source>
        <dbReference type="Google" id="ProtNLM"/>
    </source>
</evidence>
<evidence type="ECO:0000313" key="2">
    <source>
        <dbReference type="EMBL" id="RYO71096.1"/>
    </source>
</evidence>
<dbReference type="AlphaFoldDB" id="A0A4Q4SLN2"/>
<accession>A0A4Q4SLN2</accession>
<evidence type="ECO:0000256" key="1">
    <source>
        <dbReference type="SAM" id="SignalP"/>
    </source>
</evidence>
<feature type="signal peptide" evidence="1">
    <location>
        <begin position="1"/>
        <end position="19"/>
    </location>
</feature>
<dbReference type="OrthoDB" id="3657881at2759"/>
<name>A0A4Q4SLN2_9PLEO</name>
<feature type="chain" id="PRO_5020812875" description="SRCR domain-containing protein" evidence="1">
    <location>
        <begin position="20"/>
        <end position="297"/>
    </location>
</feature>
<proteinExistence type="predicted"/>
<protein>
    <recommendedName>
        <fullName evidence="4">SRCR domain-containing protein</fullName>
    </recommendedName>
</protein>
<evidence type="ECO:0000313" key="3">
    <source>
        <dbReference type="Proteomes" id="UP000293823"/>
    </source>
</evidence>
<sequence>MVLLSIAITLTGFATMVLGSTVSQAKLHRVYECTEYNRGVTVCSPYTNEIYQCNEDGWDWVTTCYDRRSPCSNGACVPSPTANKSREAECDEGQKRCLTFYDRGHDGIQICKNGKWELLDPCRCNRDPEPQCMPIVSRDMTKPHQCIEGEPKCMLRNEDGNGGTLFRCENGFWKTHMQCRPWERCHDDPGFSTCSWLDAAAVADDHDKVTTLAGRDDNPAHTPPDFHCCVEGEKYCGIINRRNGSITAVFLYENGTFKTLKECRYSRCIEDTRGPHCYICFTMECSIDGLAEAIHRA</sequence>
<comment type="caution">
    <text evidence="2">The sequence shown here is derived from an EMBL/GenBank/DDBJ whole genome shotgun (WGS) entry which is preliminary data.</text>
</comment>
<reference evidence="3" key="1">
    <citation type="journal article" date="2019" name="bioRxiv">
        <title>Genomics, evolutionary history and diagnostics of the Alternaria alternata species group including apple and Asian pear pathotypes.</title>
        <authorList>
            <person name="Armitage A.D."/>
            <person name="Cockerton H.M."/>
            <person name="Sreenivasaprasad S."/>
            <person name="Woodhall J.W."/>
            <person name="Lane C.R."/>
            <person name="Harrison R.J."/>
            <person name="Clarkson J.P."/>
        </authorList>
    </citation>
    <scope>NUCLEOTIDE SEQUENCE [LARGE SCALE GENOMIC DNA]</scope>
    <source>
        <strain evidence="3">RGR 97.0016</strain>
    </source>
</reference>
<keyword evidence="1" id="KW-0732">Signal</keyword>
<organism evidence="2 3">
    <name type="scientific">Alternaria arborescens</name>
    <dbReference type="NCBI Taxonomy" id="156630"/>
    <lineage>
        <taxon>Eukaryota</taxon>
        <taxon>Fungi</taxon>
        <taxon>Dikarya</taxon>
        <taxon>Ascomycota</taxon>
        <taxon>Pezizomycotina</taxon>
        <taxon>Dothideomycetes</taxon>
        <taxon>Pleosporomycetidae</taxon>
        <taxon>Pleosporales</taxon>
        <taxon>Pleosporineae</taxon>
        <taxon>Pleosporaceae</taxon>
        <taxon>Alternaria</taxon>
        <taxon>Alternaria sect. Alternaria</taxon>
    </lineage>
</organism>
<dbReference type="Proteomes" id="UP000293823">
    <property type="component" value="Unassembled WGS sequence"/>
</dbReference>